<dbReference type="GO" id="GO:0003941">
    <property type="term" value="F:L-serine ammonia-lyase activity"/>
    <property type="evidence" value="ECO:0007669"/>
    <property type="project" value="TreeGrafter"/>
</dbReference>
<dbReference type="PANTHER" id="PTHR48078:SF6">
    <property type="entry name" value="L-THREONINE DEHYDRATASE CATABOLIC TDCB"/>
    <property type="match status" value="1"/>
</dbReference>
<dbReference type="GO" id="GO:0006567">
    <property type="term" value="P:L-threonine catabolic process"/>
    <property type="evidence" value="ECO:0007669"/>
    <property type="project" value="TreeGrafter"/>
</dbReference>
<protein>
    <recommendedName>
        <fullName evidence="4">threonine ammonia-lyase</fullName>
        <ecNumber evidence="4">4.3.1.19</ecNumber>
    </recommendedName>
    <alternativeName>
        <fullName evidence="8">Threonine deaminase</fullName>
    </alternativeName>
</protein>
<evidence type="ECO:0000256" key="8">
    <source>
        <dbReference type="ARBA" id="ARBA00031427"/>
    </source>
</evidence>
<evidence type="ECO:0000256" key="2">
    <source>
        <dbReference type="ARBA" id="ARBA00001933"/>
    </source>
</evidence>
<dbReference type="EMBL" id="JACHJV010000001">
    <property type="protein sequence ID" value="MBB4921109.1"/>
    <property type="molecule type" value="Genomic_DNA"/>
</dbReference>
<gene>
    <name evidence="10" type="ORF">FHR34_000102</name>
</gene>
<dbReference type="RefSeq" id="WP_184933494.1">
    <property type="nucleotide sequence ID" value="NZ_JACHJV010000001.1"/>
</dbReference>
<evidence type="ECO:0000256" key="3">
    <source>
        <dbReference type="ARBA" id="ARBA00010869"/>
    </source>
</evidence>
<dbReference type="Proteomes" id="UP000540506">
    <property type="component" value="Unassembled WGS sequence"/>
</dbReference>
<dbReference type="GO" id="GO:0004794">
    <property type="term" value="F:threonine deaminase activity"/>
    <property type="evidence" value="ECO:0007669"/>
    <property type="project" value="UniProtKB-EC"/>
</dbReference>
<dbReference type="FunFam" id="3.40.50.1100:FF:000005">
    <property type="entry name" value="Threonine dehydratase catabolic"/>
    <property type="match status" value="1"/>
</dbReference>
<reference evidence="10 11" key="1">
    <citation type="submission" date="2020-08" db="EMBL/GenBank/DDBJ databases">
        <title>Sequencing the genomes of 1000 actinobacteria strains.</title>
        <authorList>
            <person name="Klenk H.-P."/>
        </authorList>
    </citation>
    <scope>NUCLEOTIDE SEQUENCE [LARGE SCALE GENOMIC DNA]</scope>
    <source>
        <strain evidence="10 11">DSM 41654</strain>
    </source>
</reference>
<keyword evidence="11" id="KW-1185">Reference proteome</keyword>
<dbReference type="SUPFAM" id="SSF53686">
    <property type="entry name" value="Tryptophan synthase beta subunit-like PLP-dependent enzymes"/>
    <property type="match status" value="1"/>
</dbReference>
<evidence type="ECO:0000313" key="10">
    <source>
        <dbReference type="EMBL" id="MBB4921109.1"/>
    </source>
</evidence>
<comment type="caution">
    <text evidence="10">The sequence shown here is derived from an EMBL/GenBank/DDBJ whole genome shotgun (WGS) entry which is preliminary data.</text>
</comment>
<comment type="cofactor">
    <cofactor evidence="2">
        <name>pyridoxal 5'-phosphate</name>
        <dbReference type="ChEBI" id="CHEBI:597326"/>
    </cofactor>
</comment>
<dbReference type="Pfam" id="PF00291">
    <property type="entry name" value="PALP"/>
    <property type="match status" value="1"/>
</dbReference>
<evidence type="ECO:0000256" key="5">
    <source>
        <dbReference type="ARBA" id="ARBA00022898"/>
    </source>
</evidence>
<evidence type="ECO:0000256" key="7">
    <source>
        <dbReference type="ARBA" id="ARBA00025527"/>
    </source>
</evidence>
<dbReference type="AlphaFoldDB" id="A0A7W7QWY2"/>
<comment type="catalytic activity">
    <reaction evidence="1">
        <text>L-threonine = 2-oxobutanoate + NH4(+)</text>
        <dbReference type="Rhea" id="RHEA:22108"/>
        <dbReference type="ChEBI" id="CHEBI:16763"/>
        <dbReference type="ChEBI" id="CHEBI:28938"/>
        <dbReference type="ChEBI" id="CHEBI:57926"/>
        <dbReference type="EC" id="4.3.1.19"/>
    </reaction>
</comment>
<organism evidence="10 11">
    <name type="scientific">Kitasatospora kifunensis</name>
    <name type="common">Streptomyces kifunensis</name>
    <dbReference type="NCBI Taxonomy" id="58351"/>
    <lineage>
        <taxon>Bacteria</taxon>
        <taxon>Bacillati</taxon>
        <taxon>Actinomycetota</taxon>
        <taxon>Actinomycetes</taxon>
        <taxon>Kitasatosporales</taxon>
        <taxon>Streptomycetaceae</taxon>
        <taxon>Kitasatospora</taxon>
    </lineage>
</organism>
<evidence type="ECO:0000256" key="4">
    <source>
        <dbReference type="ARBA" id="ARBA00012096"/>
    </source>
</evidence>
<dbReference type="InterPro" id="IPR001926">
    <property type="entry name" value="TrpB-like_PALP"/>
</dbReference>
<evidence type="ECO:0000313" key="11">
    <source>
        <dbReference type="Proteomes" id="UP000540506"/>
    </source>
</evidence>
<name>A0A7W7QWY2_KITKI</name>
<dbReference type="PANTHER" id="PTHR48078">
    <property type="entry name" value="THREONINE DEHYDRATASE, MITOCHONDRIAL-RELATED"/>
    <property type="match status" value="1"/>
</dbReference>
<keyword evidence="5" id="KW-0663">Pyridoxal phosphate</keyword>
<comment type="function">
    <text evidence="7">Catalyzes the anaerobic formation of alpha-ketobutyrate and ammonia from threonine in a two-step reaction. The first step involved a dehydration of threonine and a production of enamine intermediates (aminocrotonate), which tautomerizes to its imine form (iminobutyrate). Both intermediates are unstable and short-lived. The second step is the nonenzymatic hydrolysis of the enamine/imine intermediates to form 2-ketobutyrate and free ammonia. In the low water environment of the cell, the second step is accelerated by RidA.</text>
</comment>
<dbReference type="InterPro" id="IPR036052">
    <property type="entry name" value="TrpB-like_PALP_sf"/>
</dbReference>
<feature type="domain" description="Tryptophan synthase beta chain-like PALP" evidence="9">
    <location>
        <begin position="40"/>
        <end position="326"/>
    </location>
</feature>
<evidence type="ECO:0000256" key="6">
    <source>
        <dbReference type="ARBA" id="ARBA00023239"/>
    </source>
</evidence>
<dbReference type="InterPro" id="IPR050147">
    <property type="entry name" value="Ser/Thr_Dehydratase"/>
</dbReference>
<evidence type="ECO:0000259" key="9">
    <source>
        <dbReference type="Pfam" id="PF00291"/>
    </source>
</evidence>
<dbReference type="GO" id="GO:0009097">
    <property type="term" value="P:isoleucine biosynthetic process"/>
    <property type="evidence" value="ECO:0007669"/>
    <property type="project" value="TreeGrafter"/>
</dbReference>
<sequence>MGNAGTREDPATTAADAAGVSAARLGRAEIDQAQRRLAGRVWRTPVVRCEQLDALTGSRLWLKAENLQRGGSFKVRGALLAVGELAASTSRGVIAQSTGNHAIAVALAAREHGLPTIMVLPSDAPPTKIRRIQETGAEVVVAGTVLAERIAVVEELRELHGYDVVDPYENPHVVAGQGTATAELISQVAAEGGRLDAVVVPIGGGSAIAGACLAATGHDLAVVGAEPAAVPAFTAALRAQEPVTVRAHYTVADGLRPDRIGRLPFELAHRRVAEVVTVREEAIADALRAALLHARLLIEPAAATALAAALEYACGRGTDVGVLLTGGNIEPSLVSSLLAER</sequence>
<dbReference type="Gene3D" id="3.40.50.1100">
    <property type="match status" value="2"/>
</dbReference>
<dbReference type="GO" id="GO:0006565">
    <property type="term" value="P:L-serine catabolic process"/>
    <property type="evidence" value="ECO:0007669"/>
    <property type="project" value="TreeGrafter"/>
</dbReference>
<evidence type="ECO:0000256" key="1">
    <source>
        <dbReference type="ARBA" id="ARBA00001274"/>
    </source>
</evidence>
<comment type="similarity">
    <text evidence="3">Belongs to the serine/threonine dehydratase family.</text>
</comment>
<keyword evidence="6 10" id="KW-0456">Lyase</keyword>
<accession>A0A7W7QWY2</accession>
<dbReference type="EC" id="4.3.1.19" evidence="4"/>
<proteinExistence type="inferred from homology"/>